<dbReference type="Proteomes" id="UP000075683">
    <property type="component" value="Unassembled WGS sequence"/>
</dbReference>
<dbReference type="EMBL" id="LQYT01000072">
    <property type="protein sequence ID" value="KYD15135.1"/>
    <property type="molecule type" value="Genomic_DNA"/>
</dbReference>
<organism evidence="1 2">
    <name type="scientific">Caldibacillus debilis</name>
    <dbReference type="NCBI Taxonomy" id="301148"/>
    <lineage>
        <taxon>Bacteria</taxon>
        <taxon>Bacillati</taxon>
        <taxon>Bacillota</taxon>
        <taxon>Bacilli</taxon>
        <taxon>Bacillales</taxon>
        <taxon>Bacillaceae</taxon>
        <taxon>Caldibacillus</taxon>
    </lineage>
</organism>
<sequence length="42" mass="4593">MPRTVGEPGFIGREVFETVGVLRENPGTGKSFACCIQFFDLS</sequence>
<comment type="caution">
    <text evidence="1">The sequence shown here is derived from an EMBL/GenBank/DDBJ whole genome shotgun (WGS) entry which is preliminary data.</text>
</comment>
<proteinExistence type="predicted"/>
<name>A0A150LS60_9BACI</name>
<evidence type="ECO:0000313" key="1">
    <source>
        <dbReference type="EMBL" id="KYD15135.1"/>
    </source>
</evidence>
<reference evidence="1 2" key="1">
    <citation type="submission" date="2016-01" db="EMBL/GenBank/DDBJ databases">
        <title>Draft Genome Sequences of Seven Thermophilic Sporeformers Isolated from Foods.</title>
        <authorList>
            <person name="Berendsen E.M."/>
            <person name="Wells-Bennik M.H."/>
            <person name="Krawcyk A.O."/>
            <person name="De Jong A."/>
            <person name="Holsappel S."/>
            <person name="Eijlander R.T."/>
            <person name="Kuipers O.P."/>
        </authorList>
    </citation>
    <scope>NUCLEOTIDE SEQUENCE [LARGE SCALE GENOMIC DNA]</scope>
    <source>
        <strain evidence="1 2">B4135</strain>
    </source>
</reference>
<evidence type="ECO:0000313" key="2">
    <source>
        <dbReference type="Proteomes" id="UP000075683"/>
    </source>
</evidence>
<protein>
    <submittedName>
        <fullName evidence="1">Uncharacterized protein</fullName>
    </submittedName>
</protein>
<dbReference type="STRING" id="301148.B4135_2703"/>
<accession>A0A150LS60</accession>
<gene>
    <name evidence="1" type="ORF">B4135_2703</name>
</gene>
<dbReference type="AlphaFoldDB" id="A0A150LS60"/>